<name>A0ACC3SHT4_9PEZI</name>
<proteinExistence type="predicted"/>
<sequence length="213" mass="23014">MPYPKGYVEVLEEQHAQLAQGLLLSCRLLIAAHAWPGGSLPERNGQPLIHEIITTLGVLEQHGDHSGVAVDGSRPEEDGAQQTSFLESGSFGTHSGQSDVTPEFRDGIQAYQSSICGELWTVDDHDQVFLAEVGGSMDEVGPQCIPTNVSVSSLLRTASRYHGSRLTKKHGFPTGIRPSLNTILFNYDRTDGSQPAISASGSMVMPCFTEFML</sequence>
<evidence type="ECO:0000313" key="2">
    <source>
        <dbReference type="Proteomes" id="UP001320706"/>
    </source>
</evidence>
<gene>
    <name evidence="1" type="primary">FCR1_2</name>
    <name evidence="1" type="ORF">M8818_002450</name>
</gene>
<keyword evidence="2" id="KW-1185">Reference proteome</keyword>
<organism evidence="1 2">
    <name type="scientific">Zalaria obscura</name>
    <dbReference type="NCBI Taxonomy" id="2024903"/>
    <lineage>
        <taxon>Eukaryota</taxon>
        <taxon>Fungi</taxon>
        <taxon>Dikarya</taxon>
        <taxon>Ascomycota</taxon>
        <taxon>Pezizomycotina</taxon>
        <taxon>Dothideomycetes</taxon>
        <taxon>Dothideomycetidae</taxon>
        <taxon>Dothideales</taxon>
        <taxon>Zalariaceae</taxon>
        <taxon>Zalaria</taxon>
    </lineage>
</organism>
<protein>
    <submittedName>
        <fullName evidence="1">Fluconazole resistance protein 1</fullName>
    </submittedName>
</protein>
<evidence type="ECO:0000313" key="1">
    <source>
        <dbReference type="EMBL" id="KAK8214867.1"/>
    </source>
</evidence>
<accession>A0ACC3SHT4</accession>
<reference evidence="1" key="1">
    <citation type="submission" date="2024-02" db="EMBL/GenBank/DDBJ databases">
        <title>Metagenome Assembled Genome of Zalaria obscura JY119.</title>
        <authorList>
            <person name="Vighnesh L."/>
            <person name="Jagadeeshwari U."/>
            <person name="Venkata Ramana C."/>
            <person name="Sasikala C."/>
        </authorList>
    </citation>
    <scope>NUCLEOTIDE SEQUENCE</scope>
    <source>
        <strain evidence="1">JY119</strain>
    </source>
</reference>
<comment type="caution">
    <text evidence="1">The sequence shown here is derived from an EMBL/GenBank/DDBJ whole genome shotgun (WGS) entry which is preliminary data.</text>
</comment>
<dbReference type="Proteomes" id="UP001320706">
    <property type="component" value="Unassembled WGS sequence"/>
</dbReference>
<dbReference type="EMBL" id="JAMKPW020000010">
    <property type="protein sequence ID" value="KAK8214867.1"/>
    <property type="molecule type" value="Genomic_DNA"/>
</dbReference>